<dbReference type="STRING" id="3075.A0A087SQC9"/>
<organism evidence="2 3">
    <name type="scientific">Auxenochlorella protothecoides</name>
    <name type="common">Green microalga</name>
    <name type="synonym">Chlorella protothecoides</name>
    <dbReference type="NCBI Taxonomy" id="3075"/>
    <lineage>
        <taxon>Eukaryota</taxon>
        <taxon>Viridiplantae</taxon>
        <taxon>Chlorophyta</taxon>
        <taxon>core chlorophytes</taxon>
        <taxon>Trebouxiophyceae</taxon>
        <taxon>Chlorellales</taxon>
        <taxon>Chlorellaceae</taxon>
        <taxon>Auxenochlorella</taxon>
    </lineage>
</organism>
<dbReference type="InterPro" id="IPR022935">
    <property type="entry name" value="ClpS"/>
</dbReference>
<evidence type="ECO:0000313" key="2">
    <source>
        <dbReference type="EMBL" id="KFM27933.1"/>
    </source>
</evidence>
<dbReference type="GeneID" id="23616660"/>
<keyword evidence="2" id="KW-0645">Protease</keyword>
<dbReference type="GO" id="GO:0030163">
    <property type="term" value="P:protein catabolic process"/>
    <property type="evidence" value="ECO:0007669"/>
    <property type="project" value="InterPro"/>
</dbReference>
<protein>
    <submittedName>
        <fullName evidence="2">ATP-dependent Clp protease adapter protein ClpS</fullName>
    </submittedName>
</protein>
<dbReference type="EMBL" id="KL662159">
    <property type="protein sequence ID" value="KFM27933.1"/>
    <property type="molecule type" value="Genomic_DNA"/>
</dbReference>
<evidence type="ECO:0000313" key="3">
    <source>
        <dbReference type="Proteomes" id="UP000028924"/>
    </source>
</evidence>
<name>A0A087SQC9_AUXPR</name>
<dbReference type="Gene3D" id="3.30.1390.10">
    <property type="match status" value="1"/>
</dbReference>
<reference evidence="2 3" key="1">
    <citation type="journal article" date="2014" name="BMC Genomics">
        <title>Oil accumulation mechanisms of the oleaginous microalga Chlorella protothecoides revealed through its genome, transcriptomes, and proteomes.</title>
        <authorList>
            <person name="Gao C."/>
            <person name="Wang Y."/>
            <person name="Shen Y."/>
            <person name="Yan D."/>
            <person name="He X."/>
            <person name="Dai J."/>
            <person name="Wu Q."/>
        </authorList>
    </citation>
    <scope>NUCLEOTIDE SEQUENCE [LARGE SCALE GENOMIC DNA]</scope>
    <source>
        <strain evidence="2 3">0710</strain>
    </source>
</reference>
<dbReference type="Pfam" id="PF02617">
    <property type="entry name" value="ClpS"/>
    <property type="match status" value="1"/>
</dbReference>
<dbReference type="GO" id="GO:0006508">
    <property type="term" value="P:proteolysis"/>
    <property type="evidence" value="ECO:0007669"/>
    <property type="project" value="UniProtKB-KW"/>
</dbReference>
<feature type="domain" description="Adaptor protein ClpS core" evidence="1">
    <location>
        <begin position="7"/>
        <end position="75"/>
    </location>
</feature>
<dbReference type="GO" id="GO:0008233">
    <property type="term" value="F:peptidase activity"/>
    <property type="evidence" value="ECO:0007669"/>
    <property type="project" value="UniProtKB-KW"/>
</dbReference>
<feature type="non-terminal residue" evidence="2">
    <location>
        <position position="1"/>
    </location>
</feature>
<dbReference type="PANTHER" id="PTHR33473">
    <property type="entry name" value="ATP-DEPENDENT CLP PROTEASE ADAPTER PROTEIN CLPS1, CHLOROPLASTIC"/>
    <property type="match status" value="1"/>
</dbReference>
<dbReference type="RefSeq" id="XP_011400940.1">
    <property type="nucleotide sequence ID" value="XM_011402638.1"/>
</dbReference>
<dbReference type="SUPFAM" id="SSF54736">
    <property type="entry name" value="ClpS-like"/>
    <property type="match status" value="1"/>
</dbReference>
<sequence length="92" mass="10008">RTKSKGKQPPIYRVLLHNDNVNRRDYVVKVLMRVIDGYTMEDAVNVMQEAHMNGLALVTACAQETAEEYCEQLRGAGLIASLEPDGGGGGSS</sequence>
<dbReference type="InterPro" id="IPR003769">
    <property type="entry name" value="ClpS_core"/>
</dbReference>
<gene>
    <name evidence="2" type="ORF">F751_5269</name>
</gene>
<accession>A0A087SQC9</accession>
<proteinExistence type="inferred from homology"/>
<dbReference type="Proteomes" id="UP000028924">
    <property type="component" value="Unassembled WGS sequence"/>
</dbReference>
<dbReference type="HAMAP" id="MF_00302">
    <property type="entry name" value="ClpS"/>
    <property type="match status" value="1"/>
</dbReference>
<dbReference type="OrthoDB" id="2013930at2759"/>
<keyword evidence="3" id="KW-1185">Reference proteome</keyword>
<dbReference type="eggNOG" id="ENOG502RY43">
    <property type="taxonomic scope" value="Eukaryota"/>
</dbReference>
<dbReference type="PANTHER" id="PTHR33473:SF17">
    <property type="entry name" value="ATP-DEPENDENT CLP PROTEASE ADAPTER PROTEIN CLPS1, CHLOROPLASTIC"/>
    <property type="match status" value="1"/>
</dbReference>
<evidence type="ECO:0000259" key="1">
    <source>
        <dbReference type="Pfam" id="PF02617"/>
    </source>
</evidence>
<dbReference type="AlphaFoldDB" id="A0A087SQC9"/>
<keyword evidence="2" id="KW-0378">Hydrolase</keyword>
<dbReference type="KEGG" id="apro:F751_5269"/>
<dbReference type="InterPro" id="IPR014719">
    <property type="entry name" value="Ribosomal_bL12_C/ClpS-like"/>
</dbReference>